<accession>A0A2X4XFV4</accession>
<gene>
    <name evidence="3" type="primary">hslJ</name>
    <name evidence="3" type="ORF">NCTC10994_04027</name>
</gene>
<evidence type="ECO:0000313" key="3">
    <source>
        <dbReference type="EMBL" id="SQI38785.1"/>
    </source>
</evidence>
<proteinExistence type="predicted"/>
<dbReference type="Gene3D" id="2.40.128.270">
    <property type="match status" value="1"/>
</dbReference>
<feature type="chain" id="PRO_5015898998" evidence="1">
    <location>
        <begin position="35"/>
        <end position="150"/>
    </location>
</feature>
<feature type="domain" description="DUF306" evidence="2">
    <location>
        <begin position="40"/>
        <end position="142"/>
    </location>
</feature>
<dbReference type="InterPro" id="IPR053147">
    <property type="entry name" value="Hsp_HslJ-like"/>
</dbReference>
<feature type="signal peptide" evidence="1">
    <location>
        <begin position="1"/>
        <end position="34"/>
    </location>
</feature>
<keyword evidence="3" id="KW-0449">Lipoprotein</keyword>
<dbReference type="InterPro" id="IPR038670">
    <property type="entry name" value="HslJ-like_sf"/>
</dbReference>
<organism evidence="3 4">
    <name type="scientific">Rhodococcus coprophilus</name>
    <dbReference type="NCBI Taxonomy" id="38310"/>
    <lineage>
        <taxon>Bacteria</taxon>
        <taxon>Bacillati</taxon>
        <taxon>Actinomycetota</taxon>
        <taxon>Actinomycetes</taxon>
        <taxon>Mycobacteriales</taxon>
        <taxon>Nocardiaceae</taxon>
        <taxon>Rhodococcus</taxon>
    </lineage>
</organism>
<evidence type="ECO:0000256" key="1">
    <source>
        <dbReference type="SAM" id="SignalP"/>
    </source>
</evidence>
<dbReference type="KEGG" id="rcr:NCTC10994_04027"/>
<keyword evidence="4" id="KW-1185">Reference proteome</keyword>
<name>A0A2X4XFV4_9NOCA</name>
<dbReference type="Pfam" id="PF03724">
    <property type="entry name" value="META"/>
    <property type="match status" value="1"/>
</dbReference>
<dbReference type="AlphaFoldDB" id="A0A2X4XFV4"/>
<protein>
    <submittedName>
        <fullName evidence="3">Lipoprotein</fullName>
    </submittedName>
</protein>
<dbReference type="PANTHER" id="PTHR35535">
    <property type="entry name" value="HEAT SHOCK PROTEIN HSLJ"/>
    <property type="match status" value="1"/>
</dbReference>
<evidence type="ECO:0000313" key="4">
    <source>
        <dbReference type="Proteomes" id="UP000249091"/>
    </source>
</evidence>
<dbReference type="Proteomes" id="UP000249091">
    <property type="component" value="Chromosome 1"/>
</dbReference>
<reference evidence="3 4" key="1">
    <citation type="submission" date="2018-06" db="EMBL/GenBank/DDBJ databases">
        <authorList>
            <consortium name="Pathogen Informatics"/>
            <person name="Doyle S."/>
        </authorList>
    </citation>
    <scope>NUCLEOTIDE SEQUENCE [LARGE SCALE GENOMIC DNA]</scope>
    <source>
        <strain evidence="3 4">NCTC10994</strain>
    </source>
</reference>
<dbReference type="EMBL" id="LS483468">
    <property type="protein sequence ID" value="SQI38785.1"/>
    <property type="molecule type" value="Genomic_DNA"/>
</dbReference>
<evidence type="ECO:0000259" key="2">
    <source>
        <dbReference type="Pfam" id="PF03724"/>
    </source>
</evidence>
<dbReference type="STRING" id="1219011.GCA_001895045_01381"/>
<keyword evidence="1" id="KW-0732">Signal</keyword>
<dbReference type="PANTHER" id="PTHR35535:SF1">
    <property type="entry name" value="HEAT SHOCK PROTEIN HSLJ"/>
    <property type="match status" value="1"/>
</dbReference>
<sequence length="150" mass="15559">MTAAGTVRLMTAALRAFVVLTLGGLLCACNPSSAAPTATDLVGREFVSTEIVGTPVPGGGPLTVAFPAPERLSAYAGCNRMMGTADLSRGVVRADGLATTMMACPPPLDAADQWVQNLFAARPRWHLDGDVLTLTTSTLRVTLVEQSADN</sequence>
<dbReference type="InterPro" id="IPR005184">
    <property type="entry name" value="DUF306_Meta_HslJ"/>
</dbReference>